<dbReference type="EMBL" id="MVIJ01000008">
    <property type="protein sequence ID" value="ORB74816.1"/>
    <property type="molecule type" value="Genomic_DNA"/>
</dbReference>
<dbReference type="Proteomes" id="UP000192601">
    <property type="component" value="Unassembled WGS sequence"/>
</dbReference>
<dbReference type="Pfam" id="PF12146">
    <property type="entry name" value="Hydrolase_4"/>
    <property type="match status" value="1"/>
</dbReference>
<comment type="similarity">
    <text evidence="1">Belongs to the AB hydrolase superfamily.</text>
</comment>
<dbReference type="OrthoDB" id="5902829at2"/>
<accession>A0A1X0KHT1</accession>
<evidence type="ECO:0000256" key="2">
    <source>
        <dbReference type="ARBA" id="ARBA00022801"/>
    </source>
</evidence>
<dbReference type="InterPro" id="IPR050261">
    <property type="entry name" value="FrsA_esterase"/>
</dbReference>
<name>A0A1X0KHT1_MYCSC</name>
<sequence length="305" mass="32761">MSVPEEVSFESGGVQCAGDLYRPAIAGDGLACVVMGHGGSATKRLGLPAYAAKFTAAGLAVLAFDYRHFGASAGQPRQVIDVAEQRDDYRAAVAYVRGRDDVHPGRVALWGTSLSGGHVLAVAATDPTIAAVVSQVPLIDGWHRGRTLRERLNGEVAWRTAQFTVAAMRDVAGAKLGRAPRLVPVVADSGAAAVFTEPEARAAFEALGGEAVGWRNALAPRMLFALPRYREGTAEKLRMPVLMCVGDHDLQASPRFAARVASGMKNVELHRYPVGHFDVYTGAWFEEISSVQAEFLRRHLVRDTR</sequence>
<dbReference type="GO" id="GO:0052689">
    <property type="term" value="F:carboxylic ester hydrolase activity"/>
    <property type="evidence" value="ECO:0007669"/>
    <property type="project" value="UniProtKB-ARBA"/>
</dbReference>
<dbReference type="PANTHER" id="PTHR22946">
    <property type="entry name" value="DIENELACTONE HYDROLASE DOMAIN-CONTAINING PROTEIN-RELATED"/>
    <property type="match status" value="1"/>
</dbReference>
<dbReference type="Gene3D" id="1.10.10.800">
    <property type="match status" value="1"/>
</dbReference>
<gene>
    <name evidence="4" type="ORF">BST44_07405</name>
</gene>
<comment type="caution">
    <text evidence="4">The sequence shown here is derived from an EMBL/GenBank/DDBJ whole genome shotgun (WGS) entry which is preliminary data.</text>
</comment>
<dbReference type="RefSeq" id="WP_083176230.1">
    <property type="nucleotide sequence ID" value="NZ_MVIJ01000008.1"/>
</dbReference>
<reference evidence="4 5" key="1">
    <citation type="submission" date="2017-02" db="EMBL/GenBank/DDBJ databases">
        <title>The new phylogeny of genus Mycobacterium.</title>
        <authorList>
            <person name="Tortoli E."/>
            <person name="Trovato A."/>
            <person name="Cirillo D.M."/>
        </authorList>
    </citation>
    <scope>NUCLEOTIDE SEQUENCE [LARGE SCALE GENOMIC DNA]</scope>
    <source>
        <strain evidence="4 5">DSM 43992</strain>
    </source>
</reference>
<evidence type="ECO:0000313" key="4">
    <source>
        <dbReference type="EMBL" id="ORB74816.1"/>
    </source>
</evidence>
<dbReference type="PANTHER" id="PTHR22946:SF9">
    <property type="entry name" value="POLYKETIDE TRANSFERASE AF380"/>
    <property type="match status" value="1"/>
</dbReference>
<keyword evidence="2" id="KW-0378">Hydrolase</keyword>
<dbReference type="AlphaFoldDB" id="A0A1X0KHT1"/>
<protein>
    <recommendedName>
        <fullName evidence="3">Serine aminopeptidase S33 domain-containing protein</fullName>
    </recommendedName>
</protein>
<dbReference type="InterPro" id="IPR022742">
    <property type="entry name" value="Hydrolase_4"/>
</dbReference>
<dbReference type="SUPFAM" id="SSF53474">
    <property type="entry name" value="alpha/beta-Hydrolases"/>
    <property type="match status" value="1"/>
</dbReference>
<evidence type="ECO:0000259" key="3">
    <source>
        <dbReference type="Pfam" id="PF12146"/>
    </source>
</evidence>
<evidence type="ECO:0000256" key="1">
    <source>
        <dbReference type="ARBA" id="ARBA00008645"/>
    </source>
</evidence>
<feature type="domain" description="Serine aminopeptidase S33" evidence="3">
    <location>
        <begin position="31"/>
        <end position="273"/>
    </location>
</feature>
<keyword evidence="5" id="KW-1185">Reference proteome</keyword>
<dbReference type="Gene3D" id="3.40.50.1820">
    <property type="entry name" value="alpha/beta hydrolase"/>
    <property type="match status" value="1"/>
</dbReference>
<dbReference type="InterPro" id="IPR029058">
    <property type="entry name" value="AB_hydrolase_fold"/>
</dbReference>
<organism evidence="4 5">
    <name type="scientific">Mycobacterium scrofulaceum</name>
    <dbReference type="NCBI Taxonomy" id="1783"/>
    <lineage>
        <taxon>Bacteria</taxon>
        <taxon>Bacillati</taxon>
        <taxon>Actinomycetota</taxon>
        <taxon>Actinomycetes</taxon>
        <taxon>Mycobacteriales</taxon>
        <taxon>Mycobacteriaceae</taxon>
        <taxon>Mycobacterium</taxon>
    </lineage>
</organism>
<proteinExistence type="inferred from homology"/>
<dbReference type="STRING" id="1783.BST44_07405"/>
<evidence type="ECO:0000313" key="5">
    <source>
        <dbReference type="Proteomes" id="UP000192601"/>
    </source>
</evidence>